<keyword evidence="10" id="KW-1015">Disulfide bond</keyword>
<keyword evidence="8" id="KW-0560">Oxidoreductase</keyword>
<evidence type="ECO:0000256" key="1">
    <source>
        <dbReference type="ARBA" id="ARBA00004477"/>
    </source>
</evidence>
<evidence type="ECO:0000256" key="12">
    <source>
        <dbReference type="SAM" id="Phobius"/>
    </source>
</evidence>
<feature type="transmembrane region" description="Helical" evidence="12">
    <location>
        <begin position="128"/>
        <end position="147"/>
    </location>
</feature>
<dbReference type="Proteomes" id="UP000694925">
    <property type="component" value="Unplaced"/>
</dbReference>
<evidence type="ECO:0000313" key="15">
    <source>
        <dbReference type="RefSeq" id="XP_017876460.1"/>
    </source>
</evidence>
<evidence type="ECO:0000256" key="5">
    <source>
        <dbReference type="ARBA" id="ARBA00022719"/>
    </source>
</evidence>
<keyword evidence="14" id="KW-1185">Reference proteome</keyword>
<keyword evidence="11" id="KW-0676">Redox-active center</keyword>
<evidence type="ECO:0000256" key="6">
    <source>
        <dbReference type="ARBA" id="ARBA00022824"/>
    </source>
</evidence>
<dbReference type="KEGG" id="ccal:108622863"/>
<comment type="similarity">
    <text evidence="2">Belongs to the VKOR family.</text>
</comment>
<comment type="subcellular location">
    <subcellularLocation>
        <location evidence="1">Endoplasmic reticulum membrane</location>
        <topology evidence="1">Multi-pass membrane protein</topology>
    </subcellularLocation>
</comment>
<keyword evidence="9 12" id="KW-0472">Membrane</keyword>
<dbReference type="InterPro" id="IPR012932">
    <property type="entry name" value="VKOR"/>
</dbReference>
<accession>A0AAJ7ITV1</accession>
<dbReference type="Pfam" id="PF07884">
    <property type="entry name" value="VKOR"/>
    <property type="match status" value="1"/>
</dbReference>
<dbReference type="GeneID" id="108622863"/>
<dbReference type="CDD" id="cd12917">
    <property type="entry name" value="VKOR_euk"/>
    <property type="match status" value="1"/>
</dbReference>
<evidence type="ECO:0000256" key="10">
    <source>
        <dbReference type="ARBA" id="ARBA00023157"/>
    </source>
</evidence>
<dbReference type="SMART" id="SM00756">
    <property type="entry name" value="VKc"/>
    <property type="match status" value="1"/>
</dbReference>
<protein>
    <recommendedName>
        <fullName evidence="3">vitamin-K-epoxide reductase (warfarin-sensitive)</fullName>
        <ecNumber evidence="3">1.17.4.4</ecNumber>
    </recommendedName>
</protein>
<reference evidence="15" key="1">
    <citation type="submission" date="2025-08" db="UniProtKB">
        <authorList>
            <consortium name="RefSeq"/>
        </authorList>
    </citation>
    <scope>IDENTIFICATION</scope>
    <source>
        <tissue evidence="15">Whole body</tissue>
    </source>
</reference>
<dbReference type="GO" id="GO:0005789">
    <property type="term" value="C:endoplasmic reticulum membrane"/>
    <property type="evidence" value="ECO:0007669"/>
    <property type="project" value="UniProtKB-SubCell"/>
</dbReference>
<keyword evidence="6" id="KW-0256">Endoplasmic reticulum</keyword>
<keyword evidence="4 12" id="KW-0812">Transmembrane</keyword>
<dbReference type="CTD" id="3346188"/>
<evidence type="ECO:0000256" key="8">
    <source>
        <dbReference type="ARBA" id="ARBA00023002"/>
    </source>
</evidence>
<dbReference type="PANTHER" id="PTHR14519">
    <property type="entry name" value="VITAMIN K EPOXIDE REDUCTASE COMPLEX, SUBUNIT 1"/>
    <property type="match status" value="1"/>
</dbReference>
<keyword evidence="5" id="KW-0874">Quinone</keyword>
<dbReference type="GO" id="GO:0048038">
    <property type="term" value="F:quinone binding"/>
    <property type="evidence" value="ECO:0007669"/>
    <property type="project" value="UniProtKB-KW"/>
</dbReference>
<feature type="transmembrane region" description="Helical" evidence="12">
    <location>
        <begin position="12"/>
        <end position="32"/>
    </location>
</feature>
<gene>
    <name evidence="15" type="primary">LOC108622863</name>
</gene>
<dbReference type="RefSeq" id="XP_017876460.1">
    <property type="nucleotide sequence ID" value="XM_018020971.2"/>
</dbReference>
<dbReference type="Gene3D" id="1.20.1440.130">
    <property type="entry name" value="VKOR domain"/>
    <property type="match status" value="1"/>
</dbReference>
<feature type="domain" description="Vitamin K epoxide reductase" evidence="13">
    <location>
        <begin position="6"/>
        <end position="150"/>
    </location>
</feature>
<feature type="transmembrane region" description="Helical" evidence="12">
    <location>
        <begin position="76"/>
        <end position="96"/>
    </location>
</feature>
<proteinExistence type="inferred from homology"/>
<dbReference type="InterPro" id="IPR042406">
    <property type="entry name" value="VKORC1/VKORC1L1"/>
</dbReference>
<evidence type="ECO:0000256" key="4">
    <source>
        <dbReference type="ARBA" id="ARBA00022692"/>
    </source>
</evidence>
<feature type="transmembrane region" description="Helical" evidence="12">
    <location>
        <begin position="103"/>
        <end position="122"/>
    </location>
</feature>
<evidence type="ECO:0000259" key="13">
    <source>
        <dbReference type="SMART" id="SM00756"/>
    </source>
</evidence>
<evidence type="ECO:0000313" key="14">
    <source>
        <dbReference type="Proteomes" id="UP000694925"/>
    </source>
</evidence>
<dbReference type="GO" id="GO:0047057">
    <property type="term" value="F:vitamin-K-epoxide reductase (warfarin-sensitive) activity"/>
    <property type="evidence" value="ECO:0007669"/>
    <property type="project" value="UniProtKB-EC"/>
</dbReference>
<dbReference type="AlphaFoldDB" id="A0AAJ7ITV1"/>
<keyword evidence="7 12" id="KW-1133">Transmembrane helix</keyword>
<dbReference type="EC" id="1.17.4.4" evidence="3"/>
<sequence>MANTIKQSIRKLIAGILTTCIVGFTLSCYAYWVELAKEEDYSYEPMCDISEHISCTKAFQSEYGKGFGLIPETSVFYMPNPIYGLLFYALVAILSVSNKWSALVVALATISNIGTIYLARILYLERNICIVCVSLYVVNVVLLILAIKKHRRLSEDGTKKRKLK</sequence>
<evidence type="ECO:0000256" key="9">
    <source>
        <dbReference type="ARBA" id="ARBA00023136"/>
    </source>
</evidence>
<organism evidence="14 15">
    <name type="scientific">Ceratina calcarata</name>
    <dbReference type="NCBI Taxonomy" id="156304"/>
    <lineage>
        <taxon>Eukaryota</taxon>
        <taxon>Metazoa</taxon>
        <taxon>Ecdysozoa</taxon>
        <taxon>Arthropoda</taxon>
        <taxon>Hexapoda</taxon>
        <taxon>Insecta</taxon>
        <taxon>Pterygota</taxon>
        <taxon>Neoptera</taxon>
        <taxon>Endopterygota</taxon>
        <taxon>Hymenoptera</taxon>
        <taxon>Apocrita</taxon>
        <taxon>Aculeata</taxon>
        <taxon>Apoidea</taxon>
        <taxon>Anthophila</taxon>
        <taxon>Apidae</taxon>
        <taxon>Ceratina</taxon>
        <taxon>Zadontomerus</taxon>
    </lineage>
</organism>
<evidence type="ECO:0000256" key="2">
    <source>
        <dbReference type="ARBA" id="ARBA00006214"/>
    </source>
</evidence>
<evidence type="ECO:0000256" key="7">
    <source>
        <dbReference type="ARBA" id="ARBA00022989"/>
    </source>
</evidence>
<dbReference type="PROSITE" id="PS51257">
    <property type="entry name" value="PROKAR_LIPOPROTEIN"/>
    <property type="match status" value="1"/>
</dbReference>
<dbReference type="InterPro" id="IPR038354">
    <property type="entry name" value="VKOR_sf"/>
</dbReference>
<evidence type="ECO:0000256" key="11">
    <source>
        <dbReference type="ARBA" id="ARBA00023284"/>
    </source>
</evidence>
<evidence type="ECO:0000256" key="3">
    <source>
        <dbReference type="ARBA" id="ARBA00012278"/>
    </source>
</evidence>
<name>A0AAJ7ITV1_9HYME</name>
<dbReference type="PANTHER" id="PTHR14519:SF8">
    <property type="entry name" value="VITAMIN K EPOXIDE REDUCTASE COMPLEX SUBUNIT 1"/>
    <property type="match status" value="1"/>
</dbReference>
<dbReference type="GO" id="GO:0042373">
    <property type="term" value="P:vitamin K metabolic process"/>
    <property type="evidence" value="ECO:0007669"/>
    <property type="project" value="InterPro"/>
</dbReference>